<name>A0A317WD56_9EURO</name>
<protein>
    <submittedName>
        <fullName evidence="4">Threonyl/alanyl tRNA synthetase</fullName>
    </submittedName>
</protein>
<dbReference type="PANTHER" id="PTHR43462:SF2">
    <property type="entry name" value="THREONYL AND ALANYL TRNA SYNTHETASE SECOND ADDITIONAL DOMAIN-CONTAINING PROTEIN"/>
    <property type="match status" value="1"/>
</dbReference>
<dbReference type="SMART" id="SM00863">
    <property type="entry name" value="tRNA_SAD"/>
    <property type="match status" value="1"/>
</dbReference>
<dbReference type="PANTHER" id="PTHR43462">
    <property type="entry name" value="ALANYL-TRNA EDITING PROTEIN"/>
    <property type="match status" value="1"/>
</dbReference>
<dbReference type="InterPro" id="IPR051335">
    <property type="entry name" value="Alanyl-tRNA_Editing_Enzymes"/>
</dbReference>
<dbReference type="GO" id="GO:0004812">
    <property type="term" value="F:aminoacyl-tRNA ligase activity"/>
    <property type="evidence" value="ECO:0007669"/>
    <property type="project" value="UniProtKB-KW"/>
</dbReference>
<keyword evidence="5" id="KW-1185">Reference proteome</keyword>
<dbReference type="EMBL" id="MSFL01000012">
    <property type="protein sequence ID" value="PWY82100.1"/>
    <property type="molecule type" value="Genomic_DNA"/>
</dbReference>
<evidence type="ECO:0000313" key="5">
    <source>
        <dbReference type="Proteomes" id="UP000247233"/>
    </source>
</evidence>
<dbReference type="InterPro" id="IPR009000">
    <property type="entry name" value="Transl_B-barrel_sf"/>
</dbReference>
<evidence type="ECO:0000259" key="3">
    <source>
        <dbReference type="SMART" id="SM00863"/>
    </source>
</evidence>
<accession>A0A317WD56</accession>
<dbReference type="Gene3D" id="3.30.980.10">
    <property type="entry name" value="Threonyl-trna Synthetase, Chain A, domain 2"/>
    <property type="match status" value="1"/>
</dbReference>
<dbReference type="STRING" id="1448321.A0A317WD56"/>
<dbReference type="Pfam" id="PF07973">
    <property type="entry name" value="tRNA_SAD"/>
    <property type="match status" value="1"/>
</dbReference>
<evidence type="ECO:0000256" key="2">
    <source>
        <dbReference type="ARBA" id="ARBA00008429"/>
    </source>
</evidence>
<dbReference type="InterPro" id="IPR018163">
    <property type="entry name" value="Thr/Ala-tRNA-synth_IIc_edit"/>
</dbReference>
<dbReference type="VEuPathDB" id="FungiDB:BO70DRAFT_387231"/>
<dbReference type="Proteomes" id="UP000247233">
    <property type="component" value="Unassembled WGS sequence"/>
</dbReference>
<comment type="similarity">
    <text evidence="2">Belongs to the class-II aminoacyl-tRNA synthetase family. Alax-L subfamily.</text>
</comment>
<keyword evidence="4" id="KW-0436">Ligase</keyword>
<organism evidence="4 5">
    <name type="scientific">Aspergillus heteromorphus CBS 117.55</name>
    <dbReference type="NCBI Taxonomy" id="1448321"/>
    <lineage>
        <taxon>Eukaryota</taxon>
        <taxon>Fungi</taxon>
        <taxon>Dikarya</taxon>
        <taxon>Ascomycota</taxon>
        <taxon>Pezizomycotina</taxon>
        <taxon>Eurotiomycetes</taxon>
        <taxon>Eurotiomycetidae</taxon>
        <taxon>Eurotiales</taxon>
        <taxon>Aspergillaceae</taxon>
        <taxon>Aspergillus</taxon>
        <taxon>Aspergillus subgen. Circumdati</taxon>
    </lineage>
</organism>
<gene>
    <name evidence="4" type="ORF">BO70DRAFT_387231</name>
</gene>
<dbReference type="SUPFAM" id="SSF50447">
    <property type="entry name" value="Translation proteins"/>
    <property type="match status" value="1"/>
</dbReference>
<proteinExistence type="inferred from homology"/>
<dbReference type="SUPFAM" id="SSF55186">
    <property type="entry name" value="ThrRS/AlaRS common domain"/>
    <property type="match status" value="1"/>
</dbReference>
<dbReference type="RefSeq" id="XP_025399365.1">
    <property type="nucleotide sequence ID" value="XM_025545898.1"/>
</dbReference>
<reference evidence="4 5" key="1">
    <citation type="submission" date="2016-12" db="EMBL/GenBank/DDBJ databases">
        <title>The genomes of Aspergillus section Nigri reveals drivers in fungal speciation.</title>
        <authorList>
            <consortium name="DOE Joint Genome Institute"/>
            <person name="Vesth T.C."/>
            <person name="Nybo J."/>
            <person name="Theobald S."/>
            <person name="Brandl J."/>
            <person name="Frisvad J.C."/>
            <person name="Nielsen K.F."/>
            <person name="Lyhne E.K."/>
            <person name="Kogle M.E."/>
            <person name="Kuo A."/>
            <person name="Riley R."/>
            <person name="Clum A."/>
            <person name="Nolan M."/>
            <person name="Lipzen A."/>
            <person name="Salamov A."/>
            <person name="Henrissat B."/>
            <person name="Wiebenga A."/>
            <person name="De Vries R.P."/>
            <person name="Grigoriev I.V."/>
            <person name="Mortensen U.H."/>
            <person name="Andersen M.R."/>
            <person name="Baker S.E."/>
        </authorList>
    </citation>
    <scope>NUCLEOTIDE SEQUENCE [LARGE SCALE GENOMIC DNA]</scope>
    <source>
        <strain evidence="4 5">CBS 117.55</strain>
    </source>
</reference>
<dbReference type="GO" id="GO:0005524">
    <property type="term" value="F:ATP binding"/>
    <property type="evidence" value="ECO:0007669"/>
    <property type="project" value="InterPro"/>
</dbReference>
<feature type="domain" description="Threonyl/alanyl tRNA synthetase SAD" evidence="3">
    <location>
        <begin position="237"/>
        <end position="279"/>
    </location>
</feature>
<dbReference type="InterPro" id="IPR012947">
    <property type="entry name" value="tRNA_SAD"/>
</dbReference>
<dbReference type="FunFam" id="3.30.980.10:FF:000008">
    <property type="entry name" value="Similar to alanyl-tRNA synthetase"/>
    <property type="match status" value="1"/>
</dbReference>
<evidence type="ECO:0000313" key="4">
    <source>
        <dbReference type="EMBL" id="PWY82100.1"/>
    </source>
</evidence>
<dbReference type="AlphaFoldDB" id="A0A317WD56"/>
<dbReference type="GeneID" id="37068135"/>
<dbReference type="GO" id="GO:0043039">
    <property type="term" value="P:tRNA aminoacylation"/>
    <property type="evidence" value="ECO:0007669"/>
    <property type="project" value="InterPro"/>
</dbReference>
<sequence>MRPAVDSSTPNPPRTILTYQHDSTLTTHQTTLTSITPFPALSPANQLLFKQGTPTDYILTTTSTIFHPQGGGQPSDTGTMTFPSGTTFTVTSARMDAETNTRVLHLGTFPADSSSIAPTNGDPITQAIDPDQRLLFSRLHTAGHVLGSAVRHLVGTQIANFDELKASHFPDSASCEFQGLIGGEWKEGIQGKVDELVAADLPVRVEWWDEGDFRDRGLARLIPGSGVGGGLAPGEKWRVVNIVGAEVYPCGGTHVESTSGCGRVGVKKVSRAKGRSKVSYGVE</sequence>
<keyword evidence="4" id="KW-0030">Aminoacyl-tRNA synthetase</keyword>
<comment type="caution">
    <text evidence="4">The sequence shown here is derived from an EMBL/GenBank/DDBJ whole genome shotgun (WGS) entry which is preliminary data.</text>
</comment>
<comment type="cofactor">
    <cofactor evidence="1">
        <name>Zn(2+)</name>
        <dbReference type="ChEBI" id="CHEBI:29105"/>
    </cofactor>
</comment>
<evidence type="ECO:0000256" key="1">
    <source>
        <dbReference type="ARBA" id="ARBA00001947"/>
    </source>
</evidence>
<dbReference type="Gene3D" id="2.40.30.130">
    <property type="match status" value="1"/>
</dbReference>
<dbReference type="OrthoDB" id="288942at2759"/>